<dbReference type="InterPro" id="IPR007403">
    <property type="entry name" value="DUF456"/>
</dbReference>
<keyword evidence="1" id="KW-0812">Transmembrane</keyword>
<feature type="transmembrane region" description="Helical" evidence="1">
    <location>
        <begin position="46"/>
        <end position="69"/>
    </location>
</feature>
<protein>
    <submittedName>
        <fullName evidence="2">DUF456 domain-containing protein</fullName>
    </submittedName>
</protein>
<evidence type="ECO:0000313" key="3">
    <source>
        <dbReference type="Proteomes" id="UP001565927"/>
    </source>
</evidence>
<name>A0ABV4GWT2_9ACTN</name>
<keyword evidence="3" id="KW-1185">Reference proteome</keyword>
<feature type="transmembrane region" description="Helical" evidence="1">
    <location>
        <begin position="138"/>
        <end position="163"/>
    </location>
</feature>
<comment type="caution">
    <text evidence="2">The sequence shown here is derived from an EMBL/GenBank/DDBJ whole genome shotgun (WGS) entry which is preliminary data.</text>
</comment>
<feature type="transmembrane region" description="Helical" evidence="1">
    <location>
        <begin position="81"/>
        <end position="111"/>
    </location>
</feature>
<gene>
    <name evidence="2" type="ORF">AB2L27_03230</name>
</gene>
<dbReference type="EMBL" id="JBGFTU010000003">
    <property type="protein sequence ID" value="MEZ0163778.1"/>
    <property type="molecule type" value="Genomic_DNA"/>
</dbReference>
<feature type="transmembrane region" description="Helical" evidence="1">
    <location>
        <begin position="7"/>
        <end position="40"/>
    </location>
</feature>
<proteinExistence type="predicted"/>
<reference evidence="2 3" key="1">
    <citation type="submission" date="2024-07" db="EMBL/GenBank/DDBJ databases">
        <authorList>
            <person name="Thanompreechachai J."/>
            <person name="Duangmal K."/>
        </authorList>
    </citation>
    <scope>NUCLEOTIDE SEQUENCE [LARGE SCALE GENOMIC DNA]</scope>
    <source>
        <strain evidence="2 3">LSe6-4</strain>
    </source>
</reference>
<evidence type="ECO:0000313" key="2">
    <source>
        <dbReference type="EMBL" id="MEZ0163778.1"/>
    </source>
</evidence>
<organism evidence="2 3">
    <name type="scientific">Kineococcus halophytocola</name>
    <dbReference type="NCBI Taxonomy" id="3234027"/>
    <lineage>
        <taxon>Bacteria</taxon>
        <taxon>Bacillati</taxon>
        <taxon>Actinomycetota</taxon>
        <taxon>Actinomycetes</taxon>
        <taxon>Kineosporiales</taxon>
        <taxon>Kineosporiaceae</taxon>
        <taxon>Kineococcus</taxon>
    </lineage>
</organism>
<keyword evidence="1" id="KW-0472">Membrane</keyword>
<dbReference type="Pfam" id="PF04306">
    <property type="entry name" value="DUF456"/>
    <property type="match status" value="1"/>
</dbReference>
<dbReference type="Proteomes" id="UP001565927">
    <property type="component" value="Unassembled WGS sequence"/>
</dbReference>
<keyword evidence="1" id="KW-1133">Transmembrane helix</keyword>
<evidence type="ECO:0000256" key="1">
    <source>
        <dbReference type="SAM" id="Phobius"/>
    </source>
</evidence>
<accession>A0ABV4GWT2</accession>
<sequence>MGDAGLVVVALAMAVGLVGIVVPVLPGTVLVGLAALAWALGQGGAAWVWFAGIVVLLAAGQVAMYLLPGRRMTRAGIGKRTLLLGAVLGVVGFFVVPVLGLPLGFVLGVFLGELLAAHGVPDRARRAWRSTVVAVKNVGLSVALEGAAALLATTVWVVGALTLR</sequence>
<dbReference type="RefSeq" id="WP_370440031.1">
    <property type="nucleotide sequence ID" value="NZ_JBGFTU010000003.1"/>
</dbReference>